<sequence>MSQELGAGSYYPHLSIAETMGSSGQPGSSDETPGGATPPEPIVIDDNPYTGELTDTGFNNARAESDNVFLVRFRHLECPGDKACDPWHAVDLGHILRYLCRPLTDADTEPPTAKTRRRRKFEEVLDRAFGAGADLALRLMHHPRGGLVRTSEPDDGGATLTYVSEALIKSARICWAGVGGHLPVDGRQYSPARGFGLSANLYDLDDVRTVQQQLELVRRRGYRDWIEVEYETCPGGFGGYDGNNSGSHEKGEGDEGNTTISMSLGGSSDGHGGGGGLGHFVRQSQSSEDHVHDDDGDAQMDSPPWSESAGRCPPSSPDGKEDGGMNTQVDTGYKGDILDLEQLREPLFGTGKSPTPSSSAAGPSSQHQEQEQGRERGQKQGKEAGSYDDGFSGPDSQGQIW</sequence>
<feature type="region of interest" description="Disordered" evidence="1">
    <location>
        <begin position="236"/>
        <end position="401"/>
    </location>
</feature>
<name>A0AAW0R559_9PEZI</name>
<accession>A0AAW0R559</accession>
<organism evidence="2 3">
    <name type="scientific">Apiospora kogelbergensis</name>
    <dbReference type="NCBI Taxonomy" id="1337665"/>
    <lineage>
        <taxon>Eukaryota</taxon>
        <taxon>Fungi</taxon>
        <taxon>Dikarya</taxon>
        <taxon>Ascomycota</taxon>
        <taxon>Pezizomycotina</taxon>
        <taxon>Sordariomycetes</taxon>
        <taxon>Xylariomycetidae</taxon>
        <taxon>Amphisphaeriales</taxon>
        <taxon>Apiosporaceae</taxon>
        <taxon>Apiospora</taxon>
    </lineage>
</organism>
<evidence type="ECO:0000256" key="1">
    <source>
        <dbReference type="SAM" id="MobiDB-lite"/>
    </source>
</evidence>
<protein>
    <submittedName>
        <fullName evidence="2">Uncharacterized protein</fullName>
    </submittedName>
</protein>
<evidence type="ECO:0000313" key="2">
    <source>
        <dbReference type="EMBL" id="KAK8124084.1"/>
    </source>
</evidence>
<dbReference type="AlphaFoldDB" id="A0AAW0R559"/>
<feature type="compositionally biased region" description="Basic and acidic residues" evidence="1">
    <location>
        <begin position="368"/>
        <end position="382"/>
    </location>
</feature>
<proteinExistence type="predicted"/>
<feature type="compositionally biased region" description="Polar residues" evidence="1">
    <location>
        <begin position="20"/>
        <end position="31"/>
    </location>
</feature>
<feature type="compositionally biased region" description="Gly residues" evidence="1">
    <location>
        <begin position="267"/>
        <end position="278"/>
    </location>
</feature>
<comment type="caution">
    <text evidence="2">The sequence shown here is derived from an EMBL/GenBank/DDBJ whole genome shotgun (WGS) entry which is preliminary data.</text>
</comment>
<dbReference type="Proteomes" id="UP001392437">
    <property type="component" value="Unassembled WGS sequence"/>
</dbReference>
<evidence type="ECO:0000313" key="3">
    <source>
        <dbReference type="Proteomes" id="UP001392437"/>
    </source>
</evidence>
<dbReference type="EMBL" id="JAQQWP010000003">
    <property type="protein sequence ID" value="KAK8124084.1"/>
    <property type="molecule type" value="Genomic_DNA"/>
</dbReference>
<reference evidence="2 3" key="1">
    <citation type="submission" date="2023-01" db="EMBL/GenBank/DDBJ databases">
        <title>Analysis of 21 Apiospora genomes using comparative genomics revels a genus with tremendous synthesis potential of carbohydrate active enzymes and secondary metabolites.</title>
        <authorList>
            <person name="Sorensen T."/>
        </authorList>
    </citation>
    <scope>NUCLEOTIDE SEQUENCE [LARGE SCALE GENOMIC DNA]</scope>
    <source>
        <strain evidence="2 3">CBS 117206</strain>
    </source>
</reference>
<keyword evidence="3" id="KW-1185">Reference proteome</keyword>
<feature type="compositionally biased region" description="Low complexity" evidence="1">
    <location>
        <begin position="349"/>
        <end position="365"/>
    </location>
</feature>
<feature type="region of interest" description="Disordered" evidence="1">
    <location>
        <begin position="17"/>
        <end position="58"/>
    </location>
</feature>
<gene>
    <name evidence="2" type="ORF">PG999_004002</name>
</gene>